<protein>
    <submittedName>
        <fullName evidence="1">Uncharacterized protein</fullName>
    </submittedName>
</protein>
<evidence type="ECO:0000313" key="2">
    <source>
        <dbReference type="Proteomes" id="UP000288168"/>
    </source>
</evidence>
<keyword evidence="2" id="KW-1185">Reference proteome</keyword>
<comment type="caution">
    <text evidence="1">The sequence shown here is derived from an EMBL/GenBank/DDBJ whole genome shotgun (WGS) entry which is preliminary data.</text>
</comment>
<evidence type="ECO:0000313" key="1">
    <source>
        <dbReference type="EMBL" id="RSL55473.1"/>
    </source>
</evidence>
<dbReference type="Proteomes" id="UP000288168">
    <property type="component" value="Unassembled WGS sequence"/>
</dbReference>
<gene>
    <name evidence="1" type="ORF">CEP54_009376</name>
</gene>
<dbReference type="EMBL" id="NKCI01000101">
    <property type="protein sequence ID" value="RSL55473.1"/>
    <property type="molecule type" value="Genomic_DNA"/>
</dbReference>
<proteinExistence type="predicted"/>
<accession>A0A428PR34</accession>
<organism evidence="1 2">
    <name type="scientific">Fusarium duplospermum</name>
    <dbReference type="NCBI Taxonomy" id="1325734"/>
    <lineage>
        <taxon>Eukaryota</taxon>
        <taxon>Fungi</taxon>
        <taxon>Dikarya</taxon>
        <taxon>Ascomycota</taxon>
        <taxon>Pezizomycotina</taxon>
        <taxon>Sordariomycetes</taxon>
        <taxon>Hypocreomycetidae</taxon>
        <taxon>Hypocreales</taxon>
        <taxon>Nectriaceae</taxon>
        <taxon>Fusarium</taxon>
        <taxon>Fusarium solani species complex</taxon>
    </lineage>
</organism>
<dbReference type="AlphaFoldDB" id="A0A428PR34"/>
<name>A0A428PR34_9HYPO</name>
<dbReference type="OrthoDB" id="10567912at2759"/>
<sequence length="75" mass="8423">MQLLEIHGLIVRPARENRADLSFMVKGEVGKNGSGNFVTIPRSVKALSRRSHFFTILSVGYPSFNYDKEHISNTS</sequence>
<reference evidence="1 2" key="1">
    <citation type="submission" date="2017-06" db="EMBL/GenBank/DDBJ databases">
        <title>Comparative genomic analysis of Ambrosia Fusariam Clade fungi.</title>
        <authorList>
            <person name="Stajich J.E."/>
            <person name="Carrillo J."/>
            <person name="Kijimoto T."/>
            <person name="Eskalen A."/>
            <person name="O'Donnell K."/>
            <person name="Kasson M."/>
        </authorList>
    </citation>
    <scope>NUCLEOTIDE SEQUENCE [LARGE SCALE GENOMIC DNA]</scope>
    <source>
        <strain evidence="1 2">NRRL62584</strain>
    </source>
</reference>